<dbReference type="PANTHER" id="PTHR19432">
    <property type="entry name" value="SUGAR TRANSPORTER"/>
    <property type="match status" value="1"/>
</dbReference>
<dbReference type="AlphaFoldDB" id="A0A5C3QF60"/>
<dbReference type="Proteomes" id="UP000305067">
    <property type="component" value="Unassembled WGS sequence"/>
</dbReference>
<sequence>MTGGFSTFGDTDDTAASDVHYRGYARVRGPGWAKFPLITIGLLGVQIFWSVEMSYASPYLLSLGLSKSYMALVFVAGPLSGLIVQPLIGLLADKSKSRFGRRRPYIVLGGAICIFAMMLLGFTSFPASWFTSEGSDANKALTIWLAVLSIYCIDFAINAVQAMDRALLIDTLRTAEQPSGNAWAARMLGIGSVLGFTFGAIDLERWFSFLGKTELQILSVIACFSFFVTQMMTVLGTEEKVLVSSKKASRTFFQELKDMVTSIKTLPRDIRQICFVQFFAWIGWFPFIFYMTTYIGYLHQSSSPIYNSPQSTEEELAEVAEEGVRLGTRAMLFNAILSLISNVVLPYFVDGNSEEDAAASRRSRPRPWWKVNLASLWALSHLVFACCMGATLFVSSVGGTTFLVTVSGFSWAVTQWAPFALLAEAILTSSSKSNDNRNSIMLSDSRTMRSGDEEHAGLLTSENPDDSQEQTDAPSPPRQERHKPRRRTSAGSGDDSDASDSDEEDGRTGVRGHDRQRSLSVMGNLDAQLSVLDMHPPDASELENGGIGTDGGQKDGLSAKAGIILGIHNVFIVMPQFLISALSSIIFALSNAPKPLAHRDPGDATNGTTVDSPIELQSREAVAESASGASAVGLVLRIGAVSAIIAFVLCWRLAREMKRR</sequence>
<keyword evidence="5 7" id="KW-0472">Membrane</keyword>
<evidence type="ECO:0000313" key="8">
    <source>
        <dbReference type="EMBL" id="TFL00713.1"/>
    </source>
</evidence>
<dbReference type="GO" id="GO:0008506">
    <property type="term" value="F:sucrose:proton symporter activity"/>
    <property type="evidence" value="ECO:0007669"/>
    <property type="project" value="TreeGrafter"/>
</dbReference>
<keyword evidence="2" id="KW-0813">Transport</keyword>
<evidence type="ECO:0000313" key="9">
    <source>
        <dbReference type="Proteomes" id="UP000305067"/>
    </source>
</evidence>
<gene>
    <name evidence="8" type="ORF">BDV98DRAFT_568601</name>
</gene>
<feature type="transmembrane region" description="Helical" evidence="7">
    <location>
        <begin position="215"/>
        <end position="237"/>
    </location>
</feature>
<feature type="transmembrane region" description="Helical" evidence="7">
    <location>
        <begin position="183"/>
        <end position="203"/>
    </location>
</feature>
<dbReference type="PANTHER" id="PTHR19432:SF91">
    <property type="entry name" value="GENERAL ALPHA-GLUCOSIDE PERMEASE"/>
    <property type="match status" value="1"/>
</dbReference>
<dbReference type="GO" id="GO:0005886">
    <property type="term" value="C:plasma membrane"/>
    <property type="evidence" value="ECO:0007669"/>
    <property type="project" value="TreeGrafter"/>
</dbReference>
<feature type="compositionally biased region" description="Acidic residues" evidence="6">
    <location>
        <begin position="494"/>
        <end position="505"/>
    </location>
</feature>
<evidence type="ECO:0000256" key="6">
    <source>
        <dbReference type="SAM" id="MobiDB-lite"/>
    </source>
</evidence>
<reference evidence="8 9" key="1">
    <citation type="journal article" date="2019" name="Nat. Ecol. Evol.">
        <title>Megaphylogeny resolves global patterns of mushroom evolution.</title>
        <authorList>
            <person name="Varga T."/>
            <person name="Krizsan K."/>
            <person name="Foldi C."/>
            <person name="Dima B."/>
            <person name="Sanchez-Garcia M."/>
            <person name="Sanchez-Ramirez S."/>
            <person name="Szollosi G.J."/>
            <person name="Szarkandi J.G."/>
            <person name="Papp V."/>
            <person name="Albert L."/>
            <person name="Andreopoulos W."/>
            <person name="Angelini C."/>
            <person name="Antonin V."/>
            <person name="Barry K.W."/>
            <person name="Bougher N.L."/>
            <person name="Buchanan P."/>
            <person name="Buyck B."/>
            <person name="Bense V."/>
            <person name="Catcheside P."/>
            <person name="Chovatia M."/>
            <person name="Cooper J."/>
            <person name="Damon W."/>
            <person name="Desjardin D."/>
            <person name="Finy P."/>
            <person name="Geml J."/>
            <person name="Haridas S."/>
            <person name="Hughes K."/>
            <person name="Justo A."/>
            <person name="Karasinski D."/>
            <person name="Kautmanova I."/>
            <person name="Kiss B."/>
            <person name="Kocsube S."/>
            <person name="Kotiranta H."/>
            <person name="LaButti K.M."/>
            <person name="Lechner B.E."/>
            <person name="Liimatainen K."/>
            <person name="Lipzen A."/>
            <person name="Lukacs Z."/>
            <person name="Mihaltcheva S."/>
            <person name="Morgado L.N."/>
            <person name="Niskanen T."/>
            <person name="Noordeloos M.E."/>
            <person name="Ohm R.A."/>
            <person name="Ortiz-Santana B."/>
            <person name="Ovrebo C."/>
            <person name="Racz N."/>
            <person name="Riley R."/>
            <person name="Savchenko A."/>
            <person name="Shiryaev A."/>
            <person name="Soop K."/>
            <person name="Spirin V."/>
            <person name="Szebenyi C."/>
            <person name="Tomsovsky M."/>
            <person name="Tulloss R.E."/>
            <person name="Uehling J."/>
            <person name="Grigoriev I.V."/>
            <person name="Vagvolgyi C."/>
            <person name="Papp T."/>
            <person name="Martin F.M."/>
            <person name="Miettinen O."/>
            <person name="Hibbett D.S."/>
            <person name="Nagy L.G."/>
        </authorList>
    </citation>
    <scope>NUCLEOTIDE SEQUENCE [LARGE SCALE GENOMIC DNA]</scope>
    <source>
        <strain evidence="8 9">CBS 309.79</strain>
    </source>
</reference>
<feature type="transmembrane region" description="Helical" evidence="7">
    <location>
        <begin position="563"/>
        <end position="589"/>
    </location>
</feature>
<dbReference type="Pfam" id="PF13347">
    <property type="entry name" value="MFS_2"/>
    <property type="match status" value="1"/>
</dbReference>
<feature type="transmembrane region" description="Helical" evidence="7">
    <location>
        <begin position="69"/>
        <end position="92"/>
    </location>
</feature>
<keyword evidence="3 7" id="KW-0812">Transmembrane</keyword>
<feature type="transmembrane region" description="Helical" evidence="7">
    <location>
        <begin position="104"/>
        <end position="129"/>
    </location>
</feature>
<feature type="transmembrane region" description="Helical" evidence="7">
    <location>
        <begin position="371"/>
        <end position="394"/>
    </location>
</feature>
<accession>A0A5C3QF60</accession>
<evidence type="ECO:0000256" key="2">
    <source>
        <dbReference type="ARBA" id="ARBA00022448"/>
    </source>
</evidence>
<feature type="compositionally biased region" description="Basic and acidic residues" evidence="6">
    <location>
        <begin position="506"/>
        <end position="517"/>
    </location>
</feature>
<evidence type="ECO:0000256" key="5">
    <source>
        <dbReference type="ARBA" id="ARBA00023136"/>
    </source>
</evidence>
<keyword evidence="4 7" id="KW-1133">Transmembrane helix</keyword>
<keyword evidence="9" id="KW-1185">Reference proteome</keyword>
<dbReference type="SUPFAM" id="SSF103473">
    <property type="entry name" value="MFS general substrate transporter"/>
    <property type="match status" value="1"/>
</dbReference>
<proteinExistence type="predicted"/>
<feature type="transmembrane region" description="Helical" evidence="7">
    <location>
        <begin position="31"/>
        <end position="49"/>
    </location>
</feature>
<feature type="region of interest" description="Disordered" evidence="6">
    <location>
        <begin position="456"/>
        <end position="520"/>
    </location>
</feature>
<evidence type="ECO:0000256" key="7">
    <source>
        <dbReference type="SAM" id="Phobius"/>
    </source>
</evidence>
<dbReference type="Gene3D" id="1.20.1250.20">
    <property type="entry name" value="MFS general substrate transporter like domains"/>
    <property type="match status" value="1"/>
</dbReference>
<dbReference type="OrthoDB" id="28755at2759"/>
<feature type="transmembrane region" description="Helical" evidence="7">
    <location>
        <begin position="141"/>
        <end position="162"/>
    </location>
</feature>
<evidence type="ECO:0000256" key="3">
    <source>
        <dbReference type="ARBA" id="ARBA00022692"/>
    </source>
</evidence>
<organism evidence="8 9">
    <name type="scientific">Pterulicium gracile</name>
    <dbReference type="NCBI Taxonomy" id="1884261"/>
    <lineage>
        <taxon>Eukaryota</taxon>
        <taxon>Fungi</taxon>
        <taxon>Dikarya</taxon>
        <taxon>Basidiomycota</taxon>
        <taxon>Agaricomycotina</taxon>
        <taxon>Agaricomycetes</taxon>
        <taxon>Agaricomycetidae</taxon>
        <taxon>Agaricales</taxon>
        <taxon>Pleurotineae</taxon>
        <taxon>Pterulaceae</taxon>
        <taxon>Pterulicium</taxon>
    </lineage>
</organism>
<feature type="transmembrane region" description="Helical" evidence="7">
    <location>
        <begin position="273"/>
        <end position="297"/>
    </location>
</feature>
<evidence type="ECO:0000256" key="4">
    <source>
        <dbReference type="ARBA" id="ARBA00022989"/>
    </source>
</evidence>
<feature type="transmembrane region" description="Helical" evidence="7">
    <location>
        <begin position="331"/>
        <end position="350"/>
    </location>
</feature>
<feature type="transmembrane region" description="Helical" evidence="7">
    <location>
        <begin position="634"/>
        <end position="654"/>
    </location>
</feature>
<comment type="subcellular location">
    <subcellularLocation>
        <location evidence="1">Membrane</location>
        <topology evidence="1">Multi-pass membrane protein</topology>
    </subcellularLocation>
</comment>
<name>A0A5C3QF60_9AGAR</name>
<dbReference type="InterPro" id="IPR036259">
    <property type="entry name" value="MFS_trans_sf"/>
</dbReference>
<protein>
    <submittedName>
        <fullName evidence="8">Major facilitator superfamily domain-containing protein</fullName>
    </submittedName>
</protein>
<feature type="transmembrane region" description="Helical" evidence="7">
    <location>
        <begin position="400"/>
        <end position="427"/>
    </location>
</feature>
<dbReference type="EMBL" id="ML178827">
    <property type="protein sequence ID" value="TFL00713.1"/>
    <property type="molecule type" value="Genomic_DNA"/>
</dbReference>
<evidence type="ECO:0000256" key="1">
    <source>
        <dbReference type="ARBA" id="ARBA00004141"/>
    </source>
</evidence>